<comment type="caution">
    <text evidence="2">The sequence shown here is derived from an EMBL/GenBank/DDBJ whole genome shotgun (WGS) entry which is preliminary data.</text>
</comment>
<protein>
    <submittedName>
        <fullName evidence="2">Uncharacterized protein</fullName>
    </submittedName>
</protein>
<name>A0AAV9IVP0_CYACA</name>
<dbReference type="AlphaFoldDB" id="A0AAV9IVP0"/>
<evidence type="ECO:0000256" key="1">
    <source>
        <dbReference type="SAM" id="MobiDB-lite"/>
    </source>
</evidence>
<proteinExistence type="predicted"/>
<dbReference type="Proteomes" id="UP001301350">
    <property type="component" value="Unassembled WGS sequence"/>
</dbReference>
<feature type="region of interest" description="Disordered" evidence="1">
    <location>
        <begin position="50"/>
        <end position="96"/>
    </location>
</feature>
<accession>A0AAV9IVP0</accession>
<reference evidence="2 3" key="1">
    <citation type="submission" date="2022-07" db="EMBL/GenBank/DDBJ databases">
        <title>Genome-wide signatures of adaptation to extreme environments.</title>
        <authorList>
            <person name="Cho C.H."/>
            <person name="Yoon H.S."/>
        </authorList>
    </citation>
    <scope>NUCLEOTIDE SEQUENCE [LARGE SCALE GENOMIC DNA]</scope>
    <source>
        <strain evidence="2 3">DBV 063 E5</strain>
    </source>
</reference>
<feature type="compositionally biased region" description="Polar residues" evidence="1">
    <location>
        <begin position="87"/>
        <end position="96"/>
    </location>
</feature>
<organism evidence="2 3">
    <name type="scientific">Cyanidium caldarium</name>
    <name type="common">Red alga</name>
    <dbReference type="NCBI Taxonomy" id="2771"/>
    <lineage>
        <taxon>Eukaryota</taxon>
        <taxon>Rhodophyta</taxon>
        <taxon>Bangiophyceae</taxon>
        <taxon>Cyanidiales</taxon>
        <taxon>Cyanidiaceae</taxon>
        <taxon>Cyanidium</taxon>
    </lineage>
</organism>
<feature type="compositionally biased region" description="Low complexity" evidence="1">
    <location>
        <begin position="50"/>
        <end position="76"/>
    </location>
</feature>
<dbReference type="EMBL" id="JANCYW010000007">
    <property type="protein sequence ID" value="KAK4536226.1"/>
    <property type="molecule type" value="Genomic_DNA"/>
</dbReference>
<evidence type="ECO:0000313" key="3">
    <source>
        <dbReference type="Proteomes" id="UP001301350"/>
    </source>
</evidence>
<keyword evidence="3" id="KW-1185">Reference proteome</keyword>
<evidence type="ECO:0000313" key="2">
    <source>
        <dbReference type="EMBL" id="KAK4536226.1"/>
    </source>
</evidence>
<sequence>MYINRKGEVKEGTTPFWVDPVGKTRSWVRYWLLALWVFVNTLLRPRYRVPTRAATAPPTSARPASSRGGSRTTRGGFMSIRDVRTDTGCSSCPNNP</sequence>
<gene>
    <name evidence="2" type="ORF">CDCA_CDCA07G2251</name>
</gene>